<dbReference type="Proteomes" id="UP001149400">
    <property type="component" value="Unassembled WGS sequence"/>
</dbReference>
<proteinExistence type="predicted"/>
<gene>
    <name evidence="1" type="ORF">LRP50_18200</name>
</gene>
<evidence type="ECO:0000313" key="1">
    <source>
        <dbReference type="EMBL" id="MDD1795063.1"/>
    </source>
</evidence>
<protein>
    <recommendedName>
        <fullName evidence="3">Peptidoglycan binding-like domain-containing protein</fullName>
    </recommendedName>
</protein>
<comment type="caution">
    <text evidence="1">The sequence shown here is derived from an EMBL/GenBank/DDBJ whole genome shotgun (WGS) entry which is preliminary data.</text>
</comment>
<dbReference type="InterPro" id="IPR036365">
    <property type="entry name" value="PGBD-like_sf"/>
</dbReference>
<reference evidence="1" key="1">
    <citation type="submission" date="2021-12" db="EMBL/GenBank/DDBJ databases">
        <title>Enterovibrio ZSDZ35 sp. nov. and Enterovibrio ZSDZ42 sp. nov., isolated from coastal seawater in Qingdao.</title>
        <authorList>
            <person name="Zhang P."/>
        </authorList>
    </citation>
    <scope>NUCLEOTIDE SEQUENCE</scope>
    <source>
        <strain evidence="1">ZSDZ42</strain>
    </source>
</reference>
<dbReference type="EMBL" id="JAJUBC010000024">
    <property type="protein sequence ID" value="MDD1795063.1"/>
    <property type="molecule type" value="Genomic_DNA"/>
</dbReference>
<keyword evidence="2" id="KW-1185">Reference proteome</keyword>
<dbReference type="Gene3D" id="1.10.101.10">
    <property type="entry name" value="PGBD-like superfamily/PGBD"/>
    <property type="match status" value="1"/>
</dbReference>
<dbReference type="RefSeq" id="WP_274165870.1">
    <property type="nucleotide sequence ID" value="NZ_JAJUBC010000024.1"/>
</dbReference>
<name>A0ABT5R483_9GAMM</name>
<organism evidence="1 2">
    <name type="scientific">Enterovibrio gelatinilyticus</name>
    <dbReference type="NCBI Taxonomy" id="2899819"/>
    <lineage>
        <taxon>Bacteria</taxon>
        <taxon>Pseudomonadati</taxon>
        <taxon>Pseudomonadota</taxon>
        <taxon>Gammaproteobacteria</taxon>
        <taxon>Vibrionales</taxon>
        <taxon>Vibrionaceae</taxon>
        <taxon>Enterovibrio</taxon>
    </lineage>
</organism>
<dbReference type="SUPFAM" id="SSF47090">
    <property type="entry name" value="PGBD-like"/>
    <property type="match status" value="1"/>
</dbReference>
<accession>A0ABT5R483</accession>
<sequence>MTRKTKLSGASVGKVFGSAIEEIIRTGKRLNFKGEVDLGVTLNTSISDETGVLLVLFKGNDSTSKNMQVKLATRIRLSDLPPRYEYKKPLRKNYKGQEVMELQAALNRVISAGLKEDGKYGTETIHAVKTYRYSKNTIDFNTKRLISGSWDKDIGLQLERDT</sequence>
<evidence type="ECO:0000313" key="2">
    <source>
        <dbReference type="Proteomes" id="UP001149400"/>
    </source>
</evidence>
<dbReference type="InterPro" id="IPR036366">
    <property type="entry name" value="PGBDSf"/>
</dbReference>
<evidence type="ECO:0008006" key="3">
    <source>
        <dbReference type="Google" id="ProtNLM"/>
    </source>
</evidence>